<evidence type="ECO:0000313" key="1">
    <source>
        <dbReference type="EMBL" id="PWN49405.1"/>
    </source>
</evidence>
<reference evidence="1 2" key="1">
    <citation type="journal article" date="2018" name="Mol. Biol. Evol.">
        <title>Broad Genomic Sampling Reveals a Smut Pathogenic Ancestry of the Fungal Clade Ustilaginomycotina.</title>
        <authorList>
            <person name="Kijpornyongpan T."/>
            <person name="Mondo S.J."/>
            <person name="Barry K."/>
            <person name="Sandor L."/>
            <person name="Lee J."/>
            <person name="Lipzen A."/>
            <person name="Pangilinan J."/>
            <person name="LaButti K."/>
            <person name="Hainaut M."/>
            <person name="Henrissat B."/>
            <person name="Grigoriev I.V."/>
            <person name="Spatafora J.W."/>
            <person name="Aime M.C."/>
        </authorList>
    </citation>
    <scope>NUCLEOTIDE SEQUENCE [LARGE SCALE GENOMIC DNA]</scope>
    <source>
        <strain evidence="1 2">SA 807</strain>
    </source>
</reference>
<dbReference type="EMBL" id="KZ820055">
    <property type="protein sequence ID" value="PWN49405.1"/>
    <property type="molecule type" value="Genomic_DNA"/>
</dbReference>
<keyword evidence="2" id="KW-1185">Reference proteome</keyword>
<proteinExistence type="predicted"/>
<name>A0ACD0NU99_9BASI</name>
<organism evidence="1 2">
    <name type="scientific">Violaceomyces palustris</name>
    <dbReference type="NCBI Taxonomy" id="1673888"/>
    <lineage>
        <taxon>Eukaryota</taxon>
        <taxon>Fungi</taxon>
        <taxon>Dikarya</taxon>
        <taxon>Basidiomycota</taxon>
        <taxon>Ustilaginomycotina</taxon>
        <taxon>Ustilaginomycetes</taxon>
        <taxon>Violaceomycetales</taxon>
        <taxon>Violaceomycetaceae</taxon>
        <taxon>Violaceomyces</taxon>
    </lineage>
</organism>
<evidence type="ECO:0000313" key="2">
    <source>
        <dbReference type="Proteomes" id="UP000245626"/>
    </source>
</evidence>
<dbReference type="Proteomes" id="UP000245626">
    <property type="component" value="Unassembled WGS sequence"/>
</dbReference>
<sequence length="589" mass="63666">MANQQVDSDVLPVLSISNPRQATSTRSSSDFDSKSFTTKSRFDDLGRNPGWSPSPNGEVADPLHHPQPSNKDVSGGGGGGGGAPVEAISALGQQVGWVTVVALNFSQMIGTGIFSTPGSIAKSLGSVGASLLVWVIGIVISFAGLAVYTEFASYYPNRAGAEVVYLEKAYPRPRYLLTVTFAFQTVLLSFSSSNCIVFATYVLRACGAPETEWREKSLAVGAMAFACLVILLSTKWSLRVSNALSYLKVIILTFVAISGLVVLAGGTKVKGVRDHNFHDAFRGTSKSGNAWAQAVVKIVFSFAGWNNANNVLNEIPNPVRTIKIWSPISLSIVSVLYILAGVAYFSAIPLEEIKSSKTLTAALYFEKVFGTTAGAKVLPALVAVSAMGNIIAVAIGQSRVLREVGRQGVLPYPSLWSSTKPFGTPLFPLVVKFTLTAIMILAPPFGDAFNFVVDLASYPSQFFNLLMVLGLFRIRYWRKRNDRDSEVEGGSEEIYKAWDVALITYALVALFLLIAPWLPPAGGAKGGDVSFWYATYCAVGIAVILVCFLYYLVRFVLIPRARGYRWQDEVVTLDDGSVTNRLVKVYKSE</sequence>
<accession>A0ACD0NU99</accession>
<gene>
    <name evidence="1" type="ORF">IE53DRAFT_146831</name>
</gene>
<protein>
    <submittedName>
        <fullName evidence="1">Amino acid transporter</fullName>
    </submittedName>
</protein>